<comment type="subcellular location">
    <subcellularLocation>
        <location evidence="1 10">Cell membrane</location>
        <topology evidence="1 10">Multi-pass membrane protein</topology>
    </subcellularLocation>
</comment>
<dbReference type="PANTHER" id="PTHR42922">
    <property type="entry name" value="PHOSPHATE TRANSPORT SYSTEM PERMEASE PROTEIN PSTA"/>
    <property type="match status" value="1"/>
</dbReference>
<feature type="transmembrane region" description="Helical" evidence="10">
    <location>
        <begin position="17"/>
        <end position="41"/>
    </location>
</feature>
<dbReference type="CDD" id="cd06261">
    <property type="entry name" value="TM_PBP2"/>
    <property type="match status" value="1"/>
</dbReference>
<proteinExistence type="inferred from homology"/>
<dbReference type="GO" id="GO:0005315">
    <property type="term" value="F:phosphate transmembrane transporter activity"/>
    <property type="evidence" value="ECO:0007669"/>
    <property type="project" value="InterPro"/>
</dbReference>
<comment type="similarity">
    <text evidence="2 10">Belongs to the binding-protein-dependent transport system permease family. CysTW subfamily.</text>
</comment>
<evidence type="ECO:0000256" key="1">
    <source>
        <dbReference type="ARBA" id="ARBA00004651"/>
    </source>
</evidence>
<dbReference type="EMBL" id="CP012333">
    <property type="protein sequence ID" value="AKU96363.1"/>
    <property type="molecule type" value="Genomic_DNA"/>
</dbReference>
<name>A0A0K1PS55_9BACT</name>
<dbReference type="Proteomes" id="UP000064967">
    <property type="component" value="Chromosome"/>
</dbReference>
<comment type="caution">
    <text evidence="10">Lacks conserved residue(s) required for the propagation of feature annotation.</text>
</comment>
<evidence type="ECO:0000256" key="7">
    <source>
        <dbReference type="ARBA" id="ARBA00022692"/>
    </source>
</evidence>
<dbReference type="STRING" id="1391654.AKJ09_03027"/>
<dbReference type="PATRIC" id="fig|1391654.3.peg.3061"/>
<dbReference type="RefSeq" id="WP_146647663.1">
    <property type="nucleotide sequence ID" value="NZ_CP012333.1"/>
</dbReference>
<sequence>MIREAEAAYTRRKVASWAATILSGLAVVVALVPLLAILFYVARRGLGAFSLAFFTELPRPFGERGGGMANAIVGTLELVGLASIMGIPLGIASGLWLSEYRTTALARAMRFAADVLSGVPSIIAGVVVYATVVVRMKHFSAFAGAVSLAILMLPIVARTTDELARTVPDALREAALALGAPRWRIAFHVVLRTAAPGIRAGCMLAVARVSGETAPLLFTAFNNRFWNESLLDATSSLQVQIFTYTMSPYDDWHAQAWAAALVLVVLVVALEITGRRLLRRAGTS</sequence>
<dbReference type="InterPro" id="IPR035906">
    <property type="entry name" value="MetI-like_sf"/>
</dbReference>
<protein>
    <recommendedName>
        <fullName evidence="3 10">Phosphate transport system permease protein PstA</fullName>
    </recommendedName>
</protein>
<dbReference type="KEGG" id="llu:AKJ09_03027"/>
<feature type="transmembrane region" description="Helical" evidence="10">
    <location>
        <begin position="111"/>
        <end position="132"/>
    </location>
</feature>
<keyword evidence="9 10" id="KW-0472">Membrane</keyword>
<dbReference type="InterPro" id="IPR005672">
    <property type="entry name" value="Phosphate_PstA"/>
</dbReference>
<feature type="transmembrane region" description="Helical" evidence="10">
    <location>
        <begin position="69"/>
        <end position="91"/>
    </location>
</feature>
<organism evidence="12 13">
    <name type="scientific">Labilithrix luteola</name>
    <dbReference type="NCBI Taxonomy" id="1391654"/>
    <lineage>
        <taxon>Bacteria</taxon>
        <taxon>Pseudomonadati</taxon>
        <taxon>Myxococcota</taxon>
        <taxon>Polyangia</taxon>
        <taxon>Polyangiales</taxon>
        <taxon>Labilitrichaceae</taxon>
        <taxon>Labilithrix</taxon>
    </lineage>
</organism>
<dbReference type="InterPro" id="IPR000515">
    <property type="entry name" value="MetI-like"/>
</dbReference>
<dbReference type="OrthoDB" id="9807065at2"/>
<keyword evidence="7 10" id="KW-0812">Transmembrane</keyword>
<dbReference type="Gene3D" id="1.10.3720.10">
    <property type="entry name" value="MetI-like"/>
    <property type="match status" value="1"/>
</dbReference>
<dbReference type="SUPFAM" id="SSF161098">
    <property type="entry name" value="MetI-like"/>
    <property type="match status" value="1"/>
</dbReference>
<keyword evidence="5 10" id="KW-1003">Cell membrane</keyword>
<evidence type="ECO:0000256" key="4">
    <source>
        <dbReference type="ARBA" id="ARBA00022448"/>
    </source>
</evidence>
<evidence type="ECO:0000256" key="8">
    <source>
        <dbReference type="ARBA" id="ARBA00022989"/>
    </source>
</evidence>
<keyword evidence="8 10" id="KW-1133">Transmembrane helix</keyword>
<evidence type="ECO:0000313" key="12">
    <source>
        <dbReference type="EMBL" id="AKU96363.1"/>
    </source>
</evidence>
<keyword evidence="4" id="KW-0813">Transport</keyword>
<dbReference type="Pfam" id="PF00528">
    <property type="entry name" value="BPD_transp_1"/>
    <property type="match status" value="1"/>
</dbReference>
<feature type="domain" description="ABC transmembrane type-1" evidence="11">
    <location>
        <begin position="72"/>
        <end position="274"/>
    </location>
</feature>
<keyword evidence="6" id="KW-0592">Phosphate transport</keyword>
<feature type="transmembrane region" description="Helical" evidence="10">
    <location>
        <begin position="139"/>
        <end position="157"/>
    </location>
</feature>
<evidence type="ECO:0000256" key="10">
    <source>
        <dbReference type="RuleBase" id="RU363043"/>
    </source>
</evidence>
<evidence type="ECO:0000256" key="9">
    <source>
        <dbReference type="ARBA" id="ARBA00023136"/>
    </source>
</evidence>
<dbReference type="AlphaFoldDB" id="A0A0K1PS55"/>
<evidence type="ECO:0000259" key="11">
    <source>
        <dbReference type="PROSITE" id="PS50928"/>
    </source>
</evidence>
<reference evidence="12 13" key="1">
    <citation type="submission" date="2015-08" db="EMBL/GenBank/DDBJ databases">
        <authorList>
            <person name="Babu N.S."/>
            <person name="Beckwith C.J."/>
            <person name="Beseler K.G."/>
            <person name="Brison A."/>
            <person name="Carone J.V."/>
            <person name="Caskin T.P."/>
            <person name="Diamond M."/>
            <person name="Durham M.E."/>
            <person name="Foxe J.M."/>
            <person name="Go M."/>
            <person name="Henderson B.A."/>
            <person name="Jones I.B."/>
            <person name="McGettigan J.A."/>
            <person name="Micheletti S.J."/>
            <person name="Nasrallah M.E."/>
            <person name="Ortiz D."/>
            <person name="Piller C.R."/>
            <person name="Privatt S.R."/>
            <person name="Schneider S.L."/>
            <person name="Sharp S."/>
            <person name="Smith T.C."/>
            <person name="Stanton J.D."/>
            <person name="Ullery H.E."/>
            <person name="Wilson R.J."/>
            <person name="Serrano M.G."/>
            <person name="Buck G."/>
            <person name="Lee V."/>
            <person name="Wang Y."/>
            <person name="Carvalho R."/>
            <person name="Voegtly L."/>
            <person name="Shi R."/>
            <person name="Duckworth R."/>
            <person name="Johnson A."/>
            <person name="Loviza R."/>
            <person name="Walstead R."/>
            <person name="Shah Z."/>
            <person name="Kiflezghi M."/>
            <person name="Wade K."/>
            <person name="Ball S.L."/>
            <person name="Bradley K.W."/>
            <person name="Asai D.J."/>
            <person name="Bowman C.A."/>
            <person name="Russell D.A."/>
            <person name="Pope W.H."/>
            <person name="Jacobs-Sera D."/>
            <person name="Hendrix R.W."/>
            <person name="Hatfull G.F."/>
        </authorList>
    </citation>
    <scope>NUCLEOTIDE SEQUENCE [LARGE SCALE GENOMIC DNA]</scope>
    <source>
        <strain evidence="12 13">DSM 27648</strain>
    </source>
</reference>
<accession>A0A0K1PS55</accession>
<evidence type="ECO:0000313" key="13">
    <source>
        <dbReference type="Proteomes" id="UP000064967"/>
    </source>
</evidence>
<evidence type="ECO:0000256" key="5">
    <source>
        <dbReference type="ARBA" id="ARBA00022475"/>
    </source>
</evidence>
<dbReference type="InterPro" id="IPR051408">
    <property type="entry name" value="Phosphate_transprt_permease"/>
</dbReference>
<dbReference type="NCBIfam" id="TIGR00974">
    <property type="entry name" value="3a0107s02c"/>
    <property type="match status" value="1"/>
</dbReference>
<evidence type="ECO:0000256" key="3">
    <source>
        <dbReference type="ARBA" id="ARBA00016864"/>
    </source>
</evidence>
<gene>
    <name evidence="12" type="ORF">AKJ09_03027</name>
</gene>
<keyword evidence="13" id="KW-1185">Reference proteome</keyword>
<dbReference type="PANTHER" id="PTHR42922:SF1">
    <property type="entry name" value="PHOSPHATE TRANSPORT SYSTEM PERMEASE PROTEIN PSTA"/>
    <property type="match status" value="1"/>
</dbReference>
<evidence type="ECO:0000256" key="2">
    <source>
        <dbReference type="ARBA" id="ARBA00007069"/>
    </source>
</evidence>
<dbReference type="GO" id="GO:0005886">
    <property type="term" value="C:plasma membrane"/>
    <property type="evidence" value="ECO:0007669"/>
    <property type="project" value="UniProtKB-SubCell"/>
</dbReference>
<feature type="transmembrane region" description="Helical" evidence="10">
    <location>
        <begin position="252"/>
        <end position="270"/>
    </location>
</feature>
<dbReference type="PROSITE" id="PS50928">
    <property type="entry name" value="ABC_TM1"/>
    <property type="match status" value="1"/>
</dbReference>
<evidence type="ECO:0000256" key="6">
    <source>
        <dbReference type="ARBA" id="ARBA00022592"/>
    </source>
</evidence>
<dbReference type="GO" id="GO:0035435">
    <property type="term" value="P:phosphate ion transmembrane transport"/>
    <property type="evidence" value="ECO:0007669"/>
    <property type="project" value="InterPro"/>
</dbReference>